<dbReference type="Proteomes" id="UP000217790">
    <property type="component" value="Unassembled WGS sequence"/>
</dbReference>
<sequence>MANFTKEDGVASAAATLLPYIASYLDVCHLFVLNGPLETIYRCWMFLGRTCEHQAYLASQELIIGTLSVVHNDSSLFPLAF</sequence>
<organism evidence="1 2">
    <name type="scientific">Armillaria gallica</name>
    <name type="common">Bulbous honey fungus</name>
    <name type="synonym">Armillaria bulbosa</name>
    <dbReference type="NCBI Taxonomy" id="47427"/>
    <lineage>
        <taxon>Eukaryota</taxon>
        <taxon>Fungi</taxon>
        <taxon>Dikarya</taxon>
        <taxon>Basidiomycota</taxon>
        <taxon>Agaricomycotina</taxon>
        <taxon>Agaricomycetes</taxon>
        <taxon>Agaricomycetidae</taxon>
        <taxon>Agaricales</taxon>
        <taxon>Marasmiineae</taxon>
        <taxon>Physalacriaceae</taxon>
        <taxon>Armillaria</taxon>
    </lineage>
</organism>
<gene>
    <name evidence="1" type="ORF">ARMGADRAFT_1018063</name>
</gene>
<evidence type="ECO:0000313" key="1">
    <source>
        <dbReference type="EMBL" id="PBK85400.1"/>
    </source>
</evidence>
<dbReference type="AlphaFoldDB" id="A0A2H3CU71"/>
<name>A0A2H3CU71_ARMGA</name>
<protein>
    <submittedName>
        <fullName evidence="1">Uncharacterized protein</fullName>
    </submittedName>
</protein>
<reference evidence="2" key="1">
    <citation type="journal article" date="2017" name="Nat. Ecol. Evol.">
        <title>Genome expansion and lineage-specific genetic innovations in the forest pathogenic fungi Armillaria.</title>
        <authorList>
            <person name="Sipos G."/>
            <person name="Prasanna A.N."/>
            <person name="Walter M.C."/>
            <person name="O'Connor E."/>
            <person name="Balint B."/>
            <person name="Krizsan K."/>
            <person name="Kiss B."/>
            <person name="Hess J."/>
            <person name="Varga T."/>
            <person name="Slot J."/>
            <person name="Riley R."/>
            <person name="Boka B."/>
            <person name="Rigling D."/>
            <person name="Barry K."/>
            <person name="Lee J."/>
            <person name="Mihaltcheva S."/>
            <person name="LaButti K."/>
            <person name="Lipzen A."/>
            <person name="Waldron R."/>
            <person name="Moloney N.M."/>
            <person name="Sperisen C."/>
            <person name="Kredics L."/>
            <person name="Vagvoelgyi C."/>
            <person name="Patrignani A."/>
            <person name="Fitzpatrick D."/>
            <person name="Nagy I."/>
            <person name="Doyle S."/>
            <person name="Anderson J.B."/>
            <person name="Grigoriev I.V."/>
            <person name="Gueldener U."/>
            <person name="Muensterkoetter M."/>
            <person name="Nagy L.G."/>
        </authorList>
    </citation>
    <scope>NUCLEOTIDE SEQUENCE [LARGE SCALE GENOMIC DNA]</scope>
    <source>
        <strain evidence="2">Ar21-2</strain>
    </source>
</reference>
<keyword evidence="2" id="KW-1185">Reference proteome</keyword>
<dbReference type="OrthoDB" id="10512450at2759"/>
<accession>A0A2H3CU71</accession>
<proteinExistence type="predicted"/>
<dbReference type="InParanoid" id="A0A2H3CU71"/>
<dbReference type="EMBL" id="KZ293691">
    <property type="protein sequence ID" value="PBK85400.1"/>
    <property type="molecule type" value="Genomic_DNA"/>
</dbReference>
<evidence type="ECO:0000313" key="2">
    <source>
        <dbReference type="Proteomes" id="UP000217790"/>
    </source>
</evidence>